<evidence type="ECO:0000256" key="5">
    <source>
        <dbReference type="ARBA" id="ARBA00023163"/>
    </source>
</evidence>
<dbReference type="NCBIfam" id="TIGR02937">
    <property type="entry name" value="sigma70-ECF"/>
    <property type="match status" value="1"/>
</dbReference>
<dbReference type="InterPro" id="IPR007627">
    <property type="entry name" value="RNA_pol_sigma70_r2"/>
</dbReference>
<evidence type="ECO:0000256" key="2">
    <source>
        <dbReference type="ARBA" id="ARBA00023015"/>
    </source>
</evidence>
<dbReference type="Gene3D" id="1.10.1740.10">
    <property type="match status" value="1"/>
</dbReference>
<dbReference type="InterPro" id="IPR013324">
    <property type="entry name" value="RNA_pol_sigma_r3/r4-like"/>
</dbReference>
<dbReference type="InterPro" id="IPR013325">
    <property type="entry name" value="RNA_pol_sigma_r2"/>
</dbReference>
<gene>
    <name evidence="9" type="ORF">FOKN1_2616</name>
</gene>
<dbReference type="SUPFAM" id="SSF88659">
    <property type="entry name" value="Sigma3 and sigma4 domains of RNA polymerase sigma factors"/>
    <property type="match status" value="1"/>
</dbReference>
<organism evidence="9 10">
    <name type="scientific">Thiohalobacter thiocyanaticus</name>
    <dbReference type="NCBI Taxonomy" id="585455"/>
    <lineage>
        <taxon>Bacteria</taxon>
        <taxon>Pseudomonadati</taxon>
        <taxon>Pseudomonadota</taxon>
        <taxon>Gammaproteobacteria</taxon>
        <taxon>Thiohalobacterales</taxon>
        <taxon>Thiohalobacteraceae</taxon>
        <taxon>Thiohalobacter</taxon>
    </lineage>
</organism>
<protein>
    <recommendedName>
        <fullName evidence="6">RNA polymerase sigma factor</fullName>
    </recommendedName>
</protein>
<evidence type="ECO:0000259" key="7">
    <source>
        <dbReference type="Pfam" id="PF04542"/>
    </source>
</evidence>
<keyword evidence="5 6" id="KW-0804">Transcription</keyword>
<dbReference type="GO" id="GO:0016987">
    <property type="term" value="F:sigma factor activity"/>
    <property type="evidence" value="ECO:0007669"/>
    <property type="project" value="UniProtKB-KW"/>
</dbReference>
<dbReference type="PANTHER" id="PTHR43133:SF25">
    <property type="entry name" value="RNA POLYMERASE SIGMA FACTOR RFAY-RELATED"/>
    <property type="match status" value="1"/>
</dbReference>
<comment type="similarity">
    <text evidence="1 6">Belongs to the sigma-70 factor family. ECF subfamily.</text>
</comment>
<keyword evidence="2 6" id="KW-0805">Transcription regulation</keyword>
<name>A0A1Z4VTM0_9GAMM</name>
<evidence type="ECO:0000259" key="8">
    <source>
        <dbReference type="Pfam" id="PF08281"/>
    </source>
</evidence>
<dbReference type="OrthoDB" id="9797134at2"/>
<evidence type="ECO:0000256" key="1">
    <source>
        <dbReference type="ARBA" id="ARBA00010641"/>
    </source>
</evidence>
<evidence type="ECO:0000313" key="10">
    <source>
        <dbReference type="Proteomes" id="UP000218765"/>
    </source>
</evidence>
<reference evidence="9 10" key="1">
    <citation type="submission" date="2017-05" db="EMBL/GenBank/DDBJ databases">
        <title>Thiocyanate degradation by Thiohalobacter thiocyanaticus FOKN1.</title>
        <authorList>
            <person name="Oshiki M."/>
            <person name="Fukushima T."/>
            <person name="Kawano S."/>
            <person name="Nakagawa J."/>
        </authorList>
    </citation>
    <scope>NUCLEOTIDE SEQUENCE [LARGE SCALE GENOMIC DNA]</scope>
    <source>
        <strain evidence="9 10">FOKN1</strain>
    </source>
</reference>
<dbReference type="KEGG" id="ttc:FOKN1_2616"/>
<dbReference type="AlphaFoldDB" id="A0A1Z4VTM0"/>
<feature type="domain" description="RNA polymerase sigma-70 region 2" evidence="7">
    <location>
        <begin position="22"/>
        <end position="82"/>
    </location>
</feature>
<keyword evidence="3 6" id="KW-0731">Sigma factor</keyword>
<dbReference type="PROSITE" id="PS01063">
    <property type="entry name" value="SIGMA70_ECF"/>
    <property type="match status" value="1"/>
</dbReference>
<dbReference type="RefSeq" id="WP_096367016.1">
    <property type="nucleotide sequence ID" value="NZ_AP018052.1"/>
</dbReference>
<dbReference type="EMBL" id="AP018052">
    <property type="protein sequence ID" value="BAZ94986.1"/>
    <property type="molecule type" value="Genomic_DNA"/>
</dbReference>
<dbReference type="InterPro" id="IPR013249">
    <property type="entry name" value="RNA_pol_sigma70_r4_t2"/>
</dbReference>
<dbReference type="Proteomes" id="UP000218765">
    <property type="component" value="Chromosome"/>
</dbReference>
<dbReference type="SUPFAM" id="SSF88946">
    <property type="entry name" value="Sigma2 domain of RNA polymerase sigma factors"/>
    <property type="match status" value="1"/>
</dbReference>
<evidence type="ECO:0000256" key="4">
    <source>
        <dbReference type="ARBA" id="ARBA00023125"/>
    </source>
</evidence>
<proteinExistence type="inferred from homology"/>
<feature type="domain" description="RNA polymerase sigma factor 70 region 4 type 2" evidence="8">
    <location>
        <begin position="111"/>
        <end position="161"/>
    </location>
</feature>
<evidence type="ECO:0000256" key="6">
    <source>
        <dbReference type="RuleBase" id="RU000716"/>
    </source>
</evidence>
<dbReference type="Gene3D" id="1.10.10.10">
    <property type="entry name" value="Winged helix-like DNA-binding domain superfamily/Winged helix DNA-binding domain"/>
    <property type="match status" value="1"/>
</dbReference>
<dbReference type="Pfam" id="PF08281">
    <property type="entry name" value="Sigma70_r4_2"/>
    <property type="match status" value="1"/>
</dbReference>
<dbReference type="InterPro" id="IPR000838">
    <property type="entry name" value="RNA_pol_sigma70_ECF_CS"/>
</dbReference>
<dbReference type="InterPro" id="IPR036388">
    <property type="entry name" value="WH-like_DNA-bd_sf"/>
</dbReference>
<dbReference type="InterPro" id="IPR014284">
    <property type="entry name" value="RNA_pol_sigma-70_dom"/>
</dbReference>
<dbReference type="GO" id="GO:0003677">
    <property type="term" value="F:DNA binding"/>
    <property type="evidence" value="ECO:0007669"/>
    <property type="project" value="UniProtKB-KW"/>
</dbReference>
<dbReference type="InterPro" id="IPR039425">
    <property type="entry name" value="RNA_pol_sigma-70-like"/>
</dbReference>
<dbReference type="GO" id="GO:0006352">
    <property type="term" value="P:DNA-templated transcription initiation"/>
    <property type="evidence" value="ECO:0007669"/>
    <property type="project" value="InterPro"/>
</dbReference>
<dbReference type="Pfam" id="PF04542">
    <property type="entry name" value="Sigma70_r2"/>
    <property type="match status" value="1"/>
</dbReference>
<accession>A0A1Z4VTM0</accession>
<dbReference type="CDD" id="cd06171">
    <property type="entry name" value="Sigma70_r4"/>
    <property type="match status" value="1"/>
</dbReference>
<evidence type="ECO:0000256" key="3">
    <source>
        <dbReference type="ARBA" id="ARBA00023082"/>
    </source>
</evidence>
<evidence type="ECO:0000313" key="9">
    <source>
        <dbReference type="EMBL" id="BAZ94986.1"/>
    </source>
</evidence>
<keyword evidence="10" id="KW-1185">Reference proteome</keyword>
<keyword evidence="4 6" id="KW-0238">DNA-binding</keyword>
<dbReference type="PANTHER" id="PTHR43133">
    <property type="entry name" value="RNA POLYMERASE ECF-TYPE SIGMA FACTO"/>
    <property type="match status" value="1"/>
</dbReference>
<sequence>MKIVSRICTTLAVRERVGGSRGRLYKVALAWTGDRMLADDLVQEAIAIGLSKGHQLRDLEKLYPWLYSILNNCWRRHLRSQQPDSGCEPDSLACETTLEQQVERQRIVQDVRQAVFRLSVGQREVISLVDLEGFSYADVAEILEIPIGTVMSRLNRARKALQQTLRRMNPEVEPDVALLRRVR</sequence>